<sequence length="93" mass="10436">MGMYIVWDEPKRLANQAKHGLDFAEFEDGFDLDGCTVHETRASRTGRSRFKLIGLFRGRLVTAAIVSPLGSEALSIVSFRRASPSEIRLHERS</sequence>
<dbReference type="Gene3D" id="3.10.450.530">
    <property type="entry name" value="Ribonuclease toxin, BrnT, of type II toxin-antitoxin system"/>
    <property type="match status" value="1"/>
</dbReference>
<dbReference type="InterPro" id="IPR038573">
    <property type="entry name" value="BrnT_sf"/>
</dbReference>
<dbReference type="Pfam" id="PF04365">
    <property type="entry name" value="BrnT_toxin"/>
    <property type="match status" value="1"/>
</dbReference>
<evidence type="ECO:0000313" key="1">
    <source>
        <dbReference type="EMBL" id="GEO99645.1"/>
    </source>
</evidence>
<accession>A0A512IPM3</accession>
<protein>
    <recommendedName>
        <fullName evidence="3">BrnT family toxin</fullName>
    </recommendedName>
</protein>
<reference evidence="1 2" key="1">
    <citation type="submission" date="2019-07" db="EMBL/GenBank/DDBJ databases">
        <title>Whole genome shotgun sequence of Methylobacterium haplocladii NBRC 107714.</title>
        <authorList>
            <person name="Hosoyama A."/>
            <person name="Uohara A."/>
            <person name="Ohji S."/>
            <person name="Ichikawa N."/>
        </authorList>
    </citation>
    <scope>NUCLEOTIDE SEQUENCE [LARGE SCALE GENOMIC DNA]</scope>
    <source>
        <strain evidence="1 2">NBRC 107714</strain>
    </source>
</reference>
<evidence type="ECO:0000313" key="2">
    <source>
        <dbReference type="Proteomes" id="UP000321258"/>
    </source>
</evidence>
<name>A0A512IPM3_9HYPH</name>
<organism evidence="1 2">
    <name type="scientific">Methylobacterium haplocladii</name>
    <dbReference type="NCBI Taxonomy" id="1176176"/>
    <lineage>
        <taxon>Bacteria</taxon>
        <taxon>Pseudomonadati</taxon>
        <taxon>Pseudomonadota</taxon>
        <taxon>Alphaproteobacteria</taxon>
        <taxon>Hyphomicrobiales</taxon>
        <taxon>Methylobacteriaceae</taxon>
        <taxon>Methylobacterium</taxon>
    </lineage>
</organism>
<dbReference type="InterPro" id="IPR007460">
    <property type="entry name" value="BrnT_toxin"/>
</dbReference>
<gene>
    <name evidence="1" type="ORF">MHA02_20330</name>
</gene>
<dbReference type="EMBL" id="BJZT01000020">
    <property type="protein sequence ID" value="GEO99645.1"/>
    <property type="molecule type" value="Genomic_DNA"/>
</dbReference>
<proteinExistence type="predicted"/>
<keyword evidence="2" id="KW-1185">Reference proteome</keyword>
<evidence type="ECO:0008006" key="3">
    <source>
        <dbReference type="Google" id="ProtNLM"/>
    </source>
</evidence>
<dbReference type="RefSeq" id="WP_306424446.1">
    <property type="nucleotide sequence ID" value="NZ_BPQN01000018.1"/>
</dbReference>
<comment type="caution">
    <text evidence="1">The sequence shown here is derived from an EMBL/GenBank/DDBJ whole genome shotgun (WGS) entry which is preliminary data.</text>
</comment>
<dbReference type="AlphaFoldDB" id="A0A512IPM3"/>
<dbReference type="Proteomes" id="UP000321258">
    <property type="component" value="Unassembled WGS sequence"/>
</dbReference>